<comment type="caution">
    <text evidence="1">The sequence shown here is derived from an EMBL/GenBank/DDBJ whole genome shotgun (WGS) entry which is preliminary data.</text>
</comment>
<dbReference type="Proteomes" id="UP001177021">
    <property type="component" value="Unassembled WGS sequence"/>
</dbReference>
<keyword evidence="2" id="KW-1185">Reference proteome</keyword>
<evidence type="ECO:0000313" key="2">
    <source>
        <dbReference type="Proteomes" id="UP001177021"/>
    </source>
</evidence>
<reference evidence="1" key="1">
    <citation type="submission" date="2023-10" db="EMBL/GenBank/DDBJ databases">
        <authorList>
            <person name="Rodriguez Cubillos JULIANA M."/>
            <person name="De Vega J."/>
        </authorList>
    </citation>
    <scope>NUCLEOTIDE SEQUENCE</scope>
</reference>
<evidence type="ECO:0000313" key="1">
    <source>
        <dbReference type="EMBL" id="CAJ2631781.1"/>
    </source>
</evidence>
<proteinExistence type="predicted"/>
<sequence>MKQQKYGDFANVHNQMDDDSKEEEELVSNIVIMGVSLLLLGLITIAFVTNIGGSKTAPVLKNLESICSKTDAPDSCLHVLKHVGERATVLDYIKASLNATLEEFLVVNIPKPFVEKVLTPRQAQSYRDCLELLNMGIDELNFVYMIANSSVEEVMRVDPKDIMNSLSAIISYQQTCANELVRTDTYEIFGYSLSIPTLLTKMTLAIVENFVKIPEFDDKDLDGYKKLQSKDYEHTFKGVEKTIKVVAKDGSGNFTSINESIHECIMNIEESCVIYVKKGKYEERVVIPNNLGQVIMYGDGPMDTIVTGITIGDPMLTTPFQSATFVVKGKGFICKNMGFIAPANITGAPALLVLSDRAVFFNCKIDGEEGSLYAVAQRQFYRDCEIRGSVDIIKGDSAALIQNSIITVKHRNSTNLALRKNVVSAQTRLDNYERTGLVIQNCTVVAEQGHDSLVRSTCLGTPRNEYSRTIIMESFLGDVIRPKGWCKWSDNYGIDTATFREYNNRGPGAGTNKRVHWESYRTISENQRLDMKFFTAGEFIQADQWLIHTGIPYESGFLFHT</sequence>
<gene>
    <name evidence="1" type="ORF">MILVUS5_LOCUS3232</name>
</gene>
<accession>A0ACB0II91</accession>
<organism evidence="1 2">
    <name type="scientific">Trifolium pratense</name>
    <name type="common">Red clover</name>
    <dbReference type="NCBI Taxonomy" id="57577"/>
    <lineage>
        <taxon>Eukaryota</taxon>
        <taxon>Viridiplantae</taxon>
        <taxon>Streptophyta</taxon>
        <taxon>Embryophyta</taxon>
        <taxon>Tracheophyta</taxon>
        <taxon>Spermatophyta</taxon>
        <taxon>Magnoliopsida</taxon>
        <taxon>eudicotyledons</taxon>
        <taxon>Gunneridae</taxon>
        <taxon>Pentapetalae</taxon>
        <taxon>rosids</taxon>
        <taxon>fabids</taxon>
        <taxon>Fabales</taxon>
        <taxon>Fabaceae</taxon>
        <taxon>Papilionoideae</taxon>
        <taxon>50 kb inversion clade</taxon>
        <taxon>NPAAA clade</taxon>
        <taxon>Hologalegina</taxon>
        <taxon>IRL clade</taxon>
        <taxon>Trifolieae</taxon>
        <taxon>Trifolium</taxon>
    </lineage>
</organism>
<dbReference type="EMBL" id="CASHSV030000001">
    <property type="protein sequence ID" value="CAJ2631781.1"/>
    <property type="molecule type" value="Genomic_DNA"/>
</dbReference>
<name>A0ACB0II91_TRIPR</name>
<protein>
    <submittedName>
        <fullName evidence="1">Uncharacterized protein</fullName>
    </submittedName>
</protein>